<reference evidence="4" key="1">
    <citation type="journal article" date="2021" name="BMC Genomics">
        <title>Chromosome-level genome assembly and manually-curated proteome of model necrotroph Parastagonospora nodorum Sn15 reveals a genome-wide trove of candidate effector homologs, and redundancy of virulence-related functions within an accessory chromosome.</title>
        <authorList>
            <person name="Bertazzoni S."/>
            <person name="Jones D.A.B."/>
            <person name="Phan H.T."/>
            <person name="Tan K.-C."/>
            <person name="Hane J.K."/>
        </authorList>
    </citation>
    <scope>NUCLEOTIDE SEQUENCE [LARGE SCALE GENOMIC DNA]</scope>
    <source>
        <strain evidence="4">SN15 / ATCC MYA-4574 / FGSC 10173)</strain>
    </source>
</reference>
<evidence type="ECO:0000256" key="1">
    <source>
        <dbReference type="SAM" id="MobiDB-lite"/>
    </source>
</evidence>
<evidence type="ECO:0000313" key="3">
    <source>
        <dbReference type="EMBL" id="QRD06291.1"/>
    </source>
</evidence>
<keyword evidence="4" id="KW-1185">Reference proteome</keyword>
<dbReference type="Pfam" id="PF12697">
    <property type="entry name" value="Abhydrolase_6"/>
    <property type="match status" value="1"/>
</dbReference>
<accession>A0A7U2IAJ9</accession>
<proteinExistence type="predicted"/>
<dbReference type="Proteomes" id="UP000663193">
    <property type="component" value="Chromosome 20"/>
</dbReference>
<feature type="region of interest" description="Disordered" evidence="1">
    <location>
        <begin position="80"/>
        <end position="99"/>
    </location>
</feature>
<dbReference type="VEuPathDB" id="FungiDB:JI435_116800"/>
<protein>
    <recommendedName>
        <fullName evidence="2">AB hydrolase-1 domain-containing protein</fullName>
    </recommendedName>
</protein>
<name>A0A7U2IAJ9_PHANO</name>
<feature type="region of interest" description="Disordered" evidence="1">
    <location>
        <begin position="329"/>
        <end position="412"/>
    </location>
</feature>
<dbReference type="PANTHER" id="PTHR47842">
    <property type="entry name" value="EXPRESSED PROTEIN"/>
    <property type="match status" value="1"/>
</dbReference>
<organism evidence="3 4">
    <name type="scientific">Phaeosphaeria nodorum (strain SN15 / ATCC MYA-4574 / FGSC 10173)</name>
    <name type="common">Glume blotch fungus</name>
    <name type="synonym">Parastagonospora nodorum</name>
    <dbReference type="NCBI Taxonomy" id="321614"/>
    <lineage>
        <taxon>Eukaryota</taxon>
        <taxon>Fungi</taxon>
        <taxon>Dikarya</taxon>
        <taxon>Ascomycota</taxon>
        <taxon>Pezizomycotina</taxon>
        <taxon>Dothideomycetes</taxon>
        <taxon>Pleosporomycetidae</taxon>
        <taxon>Pleosporales</taxon>
        <taxon>Pleosporineae</taxon>
        <taxon>Phaeosphaeriaceae</taxon>
        <taxon>Parastagonospora</taxon>
    </lineage>
</organism>
<feature type="compositionally biased region" description="Basic and acidic residues" evidence="1">
    <location>
        <begin position="479"/>
        <end position="499"/>
    </location>
</feature>
<feature type="region of interest" description="Disordered" evidence="1">
    <location>
        <begin position="1"/>
        <end position="24"/>
    </location>
</feature>
<feature type="compositionally biased region" description="Polar residues" evidence="1">
    <location>
        <begin position="391"/>
        <end position="412"/>
    </location>
</feature>
<dbReference type="Gene3D" id="3.40.50.1820">
    <property type="entry name" value="alpha/beta hydrolase"/>
    <property type="match status" value="1"/>
</dbReference>
<dbReference type="EMBL" id="CP069042">
    <property type="protein sequence ID" value="QRD06291.1"/>
    <property type="molecule type" value="Genomic_DNA"/>
</dbReference>
<evidence type="ECO:0000259" key="2">
    <source>
        <dbReference type="Pfam" id="PF12697"/>
    </source>
</evidence>
<dbReference type="AlphaFoldDB" id="A0A7U2IAJ9"/>
<feature type="region of interest" description="Disordered" evidence="1">
    <location>
        <begin position="38"/>
        <end position="74"/>
    </location>
</feature>
<feature type="domain" description="AB hydrolase-1" evidence="2">
    <location>
        <begin position="111"/>
        <end position="262"/>
    </location>
</feature>
<feature type="region of interest" description="Disordered" evidence="1">
    <location>
        <begin position="673"/>
        <end position="696"/>
    </location>
</feature>
<feature type="compositionally biased region" description="Basic and acidic residues" evidence="1">
    <location>
        <begin position="507"/>
        <end position="572"/>
    </location>
</feature>
<feature type="compositionally biased region" description="Acidic residues" evidence="1">
    <location>
        <begin position="610"/>
        <end position="625"/>
    </location>
</feature>
<dbReference type="PANTHER" id="PTHR47842:SF3">
    <property type="entry name" value="DUF676 DOMAIN-CONTAINING PROTEIN"/>
    <property type="match status" value="1"/>
</dbReference>
<dbReference type="InterPro" id="IPR000073">
    <property type="entry name" value="AB_hydrolase_1"/>
</dbReference>
<dbReference type="InterPro" id="IPR029058">
    <property type="entry name" value="AB_hydrolase_fold"/>
</dbReference>
<evidence type="ECO:0000313" key="4">
    <source>
        <dbReference type="Proteomes" id="UP000663193"/>
    </source>
</evidence>
<feature type="compositionally biased region" description="Basic and acidic residues" evidence="1">
    <location>
        <begin position="581"/>
        <end position="591"/>
    </location>
</feature>
<dbReference type="OrthoDB" id="3248508at2759"/>
<feature type="region of interest" description="Disordered" evidence="1">
    <location>
        <begin position="447"/>
        <end position="647"/>
    </location>
</feature>
<sequence>MGVSRSPRRDSGSSAGGIDDKCETKECAIEKTRSLLKMTSSAHGAVATQREARYSGQPPPLPPRQSTHGAPTATIDPSVLAMSSHDPRSSSTQSLVPDPAVDSSNLRRVLLVFIHGFMGNETSFRSFPAHVHNLVTVTLADTHVVHTKLYPRYQSRNTLERARDNFSNWLAPHEDQWTDVILLGHSMGGLLAADIALVFRHRIVGVINFDVPFLGMHPGIIKAGLGSLFSPAPAPVDEIAEEPSEKKPSRMATFFNPQPNDPNFNPTFENDVRLPVRKGWENSLHWLNKHYSNGLRQATKGLVKSHFEFGSAMADYKELKDRYARVRALEEEDEKTRKSANPGVASPPRIRFVNYYTVSTGRPKKPKSPKSPSPSRSSSRTSQSHERGSETIASASRPTVASMRSQSVMNSPRISVEVQEHRDNEIVPVTPQEPLSATSPIRSFSIEGSTHRTDSTQSLAEIPPIPQEPPFVDLLQFTDKQERKAAEKEHDKALKEYQKAVKARNRAIKERTKAEEKWEKQQEQQRQKDREQEEYKNSHSYKEEQRLKQEAERMRKEHERMNGGPLEPHEDSSAPPATRQQEQKQKPKQESDSTEDSFPTTDMDTGYEMSPEEAPEIQTLDEDLGAMDLGEDHHQHQSSNHPYGNYDFSRSAILNQASPDDQSSMHESNYTLATTDSNASHPPTPGADGEPKEKKKKLGKFCMLPPKDSTGNVDPTWVRVFMQNMDEVTAHTSLFFVNETYERLVGDVGARIEEWIREADSVRVAKELEMQG</sequence>
<dbReference type="SUPFAM" id="SSF53474">
    <property type="entry name" value="alpha/beta-Hydrolases"/>
    <property type="match status" value="1"/>
</dbReference>
<gene>
    <name evidence="3" type="ORF">JI435_116800</name>
</gene>